<dbReference type="STRING" id="7897.ENSLACP00000012133"/>
<keyword evidence="8 12" id="KW-0675">Receptor</keyword>
<proteinExistence type="inferred from homology"/>
<keyword evidence="5 13" id="KW-1133">Transmembrane helix</keyword>
<evidence type="ECO:0000313" key="16">
    <source>
        <dbReference type="Proteomes" id="UP000008672"/>
    </source>
</evidence>
<feature type="transmembrane region" description="Helical" evidence="13">
    <location>
        <begin position="95"/>
        <end position="116"/>
    </location>
</feature>
<dbReference type="GeneTree" id="ENSGT00950000182966"/>
<name>H3AR62_LATCH</name>
<evidence type="ECO:0000256" key="5">
    <source>
        <dbReference type="ARBA" id="ARBA00022989"/>
    </source>
</evidence>
<comment type="similarity">
    <text evidence="12">Belongs to the G-protein coupled receptor 1 family.</text>
</comment>
<keyword evidence="2" id="KW-1003">Cell membrane</keyword>
<dbReference type="GO" id="GO:0006954">
    <property type="term" value="P:inflammatory response"/>
    <property type="evidence" value="ECO:0007669"/>
    <property type="project" value="TreeGrafter"/>
</dbReference>
<dbReference type="Pfam" id="PF00001">
    <property type="entry name" value="7tm_1"/>
    <property type="match status" value="1"/>
</dbReference>
<dbReference type="GO" id="GO:0007200">
    <property type="term" value="P:phospholipase C-activating G protein-coupled receptor signaling pathway"/>
    <property type="evidence" value="ECO:0007669"/>
    <property type="project" value="TreeGrafter"/>
</dbReference>
<keyword evidence="16" id="KW-1185">Reference proteome</keyword>
<dbReference type="GO" id="GO:0005886">
    <property type="term" value="C:plasma membrane"/>
    <property type="evidence" value="ECO:0007669"/>
    <property type="project" value="UniProtKB-SubCell"/>
</dbReference>
<dbReference type="GO" id="GO:0004974">
    <property type="term" value="F:leukotriene receptor activity"/>
    <property type="evidence" value="ECO:0007669"/>
    <property type="project" value="InterPro"/>
</dbReference>
<dbReference type="EMBL" id="AFYH01160943">
    <property type="status" value="NOT_ANNOTATED_CDS"/>
    <property type="molecule type" value="Genomic_DNA"/>
</dbReference>
<gene>
    <name evidence="15" type="primary">LTB4R2</name>
</gene>
<dbReference type="InterPro" id="IPR017452">
    <property type="entry name" value="GPCR_Rhodpsn_7TM"/>
</dbReference>
<feature type="transmembrane region" description="Helical" evidence="13">
    <location>
        <begin position="20"/>
        <end position="47"/>
    </location>
</feature>
<dbReference type="InterPro" id="IPR003981">
    <property type="entry name" value="Leukotriene_B4_rcpt"/>
</dbReference>
<evidence type="ECO:0000256" key="13">
    <source>
        <dbReference type="SAM" id="Phobius"/>
    </source>
</evidence>
<evidence type="ECO:0000259" key="14">
    <source>
        <dbReference type="PROSITE" id="PS50262"/>
    </source>
</evidence>
<evidence type="ECO:0000256" key="4">
    <source>
        <dbReference type="ARBA" id="ARBA00022692"/>
    </source>
</evidence>
<dbReference type="Gene3D" id="1.20.1070.10">
    <property type="entry name" value="Rhodopsin 7-helix transmembrane proteins"/>
    <property type="match status" value="1"/>
</dbReference>
<dbReference type="InterPro" id="IPR000276">
    <property type="entry name" value="GPCR_Rhodpsn"/>
</dbReference>
<dbReference type="PANTHER" id="PTHR24225:SF72">
    <property type="entry name" value="G-PROTEIN COUPLED RECEPTORS FAMILY 1 PROFILE DOMAIN-CONTAINING PROTEIN-RELATED"/>
    <property type="match status" value="1"/>
</dbReference>
<dbReference type="CDD" id="cd15122">
    <property type="entry name" value="7tmA_LTB4R2"/>
    <property type="match status" value="1"/>
</dbReference>
<reference evidence="15" key="3">
    <citation type="submission" date="2025-09" db="UniProtKB">
        <authorList>
            <consortium name="Ensembl"/>
        </authorList>
    </citation>
    <scope>IDENTIFICATION</scope>
</reference>
<dbReference type="PROSITE" id="PS50262">
    <property type="entry name" value="G_PROTEIN_RECEP_F1_2"/>
    <property type="match status" value="1"/>
</dbReference>
<dbReference type="GO" id="GO:0004875">
    <property type="term" value="F:complement receptor activity"/>
    <property type="evidence" value="ECO:0007669"/>
    <property type="project" value="TreeGrafter"/>
</dbReference>
<evidence type="ECO:0000256" key="8">
    <source>
        <dbReference type="ARBA" id="ARBA00023170"/>
    </source>
</evidence>
<evidence type="ECO:0000256" key="12">
    <source>
        <dbReference type="RuleBase" id="RU000688"/>
    </source>
</evidence>
<evidence type="ECO:0000256" key="10">
    <source>
        <dbReference type="ARBA" id="ARBA00023224"/>
    </source>
</evidence>
<keyword evidence="7 13" id="KW-0472">Membrane</keyword>
<dbReference type="AlphaFoldDB" id="H3AR62"/>
<dbReference type="InterPro" id="IPR000826">
    <property type="entry name" value="Formyl_rcpt-rel"/>
</dbReference>
<feature type="transmembrane region" description="Helical" evidence="13">
    <location>
        <begin position="59"/>
        <end position="83"/>
    </location>
</feature>
<evidence type="ECO:0000313" key="15">
    <source>
        <dbReference type="Ensembl" id="ENSLACP00000012133.1"/>
    </source>
</evidence>
<dbReference type="SUPFAM" id="SSF81321">
    <property type="entry name" value="Family A G protein-coupled receptor-like"/>
    <property type="match status" value="1"/>
</dbReference>
<evidence type="ECO:0000256" key="11">
    <source>
        <dbReference type="ARBA" id="ARBA00025736"/>
    </source>
</evidence>
<dbReference type="OMA" id="ICEPCHS"/>
<dbReference type="HOGENOM" id="CLU_009579_8_0_1"/>
<evidence type="ECO:0000256" key="9">
    <source>
        <dbReference type="ARBA" id="ARBA00023180"/>
    </source>
</evidence>
<dbReference type="Bgee" id="ENSLACG00000010681">
    <property type="expression patterns" value="Expressed in pectoral fin and 3 other cell types or tissues"/>
</dbReference>
<feature type="transmembrane region" description="Helical" evidence="13">
    <location>
        <begin position="228"/>
        <end position="246"/>
    </location>
</feature>
<evidence type="ECO:0000256" key="2">
    <source>
        <dbReference type="ARBA" id="ARBA00022475"/>
    </source>
</evidence>
<reference evidence="16" key="1">
    <citation type="submission" date="2011-08" db="EMBL/GenBank/DDBJ databases">
        <title>The draft genome of Latimeria chalumnae.</title>
        <authorList>
            <person name="Di Palma F."/>
            <person name="Alfoldi J."/>
            <person name="Johnson J."/>
            <person name="Berlin A."/>
            <person name="Gnerre S."/>
            <person name="Jaffe D."/>
            <person name="MacCallum I."/>
            <person name="Young S."/>
            <person name="Walker B.J."/>
            <person name="Lander E."/>
            <person name="Lindblad-Toh K."/>
        </authorList>
    </citation>
    <scope>NUCLEOTIDE SEQUENCE [LARGE SCALE GENOMIC DNA]</scope>
    <source>
        <strain evidence="16">Wild caught</strain>
    </source>
</reference>
<dbReference type="InParanoid" id="H3AR62"/>
<dbReference type="Proteomes" id="UP000008672">
    <property type="component" value="Unassembled WGS sequence"/>
</dbReference>
<keyword evidence="3" id="KW-0597">Phosphoprotein</keyword>
<feature type="transmembrane region" description="Helical" evidence="13">
    <location>
        <begin position="136"/>
        <end position="158"/>
    </location>
</feature>
<keyword evidence="6 12" id="KW-0297">G-protein coupled receptor</keyword>
<dbReference type="PANTHER" id="PTHR24225">
    <property type="entry name" value="CHEMOTACTIC RECEPTOR"/>
    <property type="match status" value="1"/>
</dbReference>
<dbReference type="eggNOG" id="KOG3656">
    <property type="taxonomic scope" value="Eukaryota"/>
</dbReference>
<comment type="similarity">
    <text evidence="11">Belongs to the chemokine-like receptor (CMKLR) family.</text>
</comment>
<organism evidence="15 16">
    <name type="scientific">Latimeria chalumnae</name>
    <name type="common">Coelacanth</name>
    <dbReference type="NCBI Taxonomy" id="7897"/>
    <lineage>
        <taxon>Eukaryota</taxon>
        <taxon>Metazoa</taxon>
        <taxon>Chordata</taxon>
        <taxon>Craniata</taxon>
        <taxon>Vertebrata</taxon>
        <taxon>Euteleostomi</taxon>
        <taxon>Coelacanthiformes</taxon>
        <taxon>Coelacanthidae</taxon>
        <taxon>Latimeria</taxon>
    </lineage>
</organism>
<dbReference type="PRINTS" id="PR01476">
    <property type="entry name" value="LTBRECEPTOR"/>
</dbReference>
<evidence type="ECO:0000256" key="7">
    <source>
        <dbReference type="ARBA" id="ARBA00023136"/>
    </source>
</evidence>
<dbReference type="PRINTS" id="PR00237">
    <property type="entry name" value="GPCRRHODOPSN"/>
</dbReference>
<protein>
    <submittedName>
        <fullName evidence="15">Leukotriene B4 receptor 2</fullName>
    </submittedName>
</protein>
<dbReference type="PROSITE" id="PS00237">
    <property type="entry name" value="G_PROTEIN_RECEP_F1_1"/>
    <property type="match status" value="1"/>
</dbReference>
<reference evidence="15" key="2">
    <citation type="submission" date="2025-08" db="UniProtKB">
        <authorList>
            <consortium name="Ensembl"/>
        </authorList>
    </citation>
    <scope>IDENTIFICATION</scope>
</reference>
<feature type="domain" description="G-protein coupled receptors family 1 profile" evidence="14">
    <location>
        <begin position="38"/>
        <end position="290"/>
    </location>
</feature>
<evidence type="ECO:0000256" key="1">
    <source>
        <dbReference type="ARBA" id="ARBA00004651"/>
    </source>
</evidence>
<dbReference type="FunFam" id="1.20.1070.10:FF:000109">
    <property type="entry name" value="Leukotriene B4 receptor"/>
    <property type="match status" value="1"/>
</dbReference>
<dbReference type="GO" id="GO:0007204">
    <property type="term" value="P:positive regulation of cytosolic calcium ion concentration"/>
    <property type="evidence" value="ECO:0007669"/>
    <property type="project" value="TreeGrafter"/>
</dbReference>
<dbReference type="Ensembl" id="ENSLACT00000012225.1">
    <property type="protein sequence ID" value="ENSLACP00000012133.1"/>
    <property type="gene ID" value="ENSLACG00000010681.1"/>
</dbReference>
<keyword evidence="10 12" id="KW-0807">Transducer</keyword>
<keyword evidence="4 12" id="KW-0812">Transmembrane</keyword>
<accession>H3AR62</accession>
<keyword evidence="9" id="KW-0325">Glycoprotein</keyword>
<evidence type="ECO:0000256" key="3">
    <source>
        <dbReference type="ARBA" id="ARBA00022553"/>
    </source>
</evidence>
<feature type="transmembrane region" description="Helical" evidence="13">
    <location>
        <begin position="185"/>
        <end position="207"/>
    </location>
</feature>
<sequence length="349" mass="39382">STDFITTTYDPETVVSSIGSIAIGSIILTLALFIGLPGNCFIIWSILCKLRKRSVTSILILNLAVADGVVLMLTPFFITFLAMRGWVFGEVICKMVYYICCFSMYTSIMIIMLMGVDRYVAVAKPYVAQSIRKKKLVRKILFGIWFLSFLLALPPLFYRKVQKDEVEGMNMSICRNFHKSDGHKIFHYTFETVLSFIIPLIVITFSYSNIARRLKNTRFRRRVRMEKIIIIIMVAFALLWVPYHIVNILEVFACLAEEDLKNKLNDIAKSLRAAVTALAFVSSGINPLLYTFAGTGFIKTSGLGFIAKMFDGSASELSAKFSRSNKDLSRELSKIEPVELSETLNGVNQ</sequence>
<comment type="subcellular location">
    <subcellularLocation>
        <location evidence="1">Cell membrane</location>
        <topology evidence="1">Multi-pass membrane protein</topology>
    </subcellularLocation>
</comment>
<evidence type="ECO:0000256" key="6">
    <source>
        <dbReference type="ARBA" id="ARBA00023040"/>
    </source>
</evidence>